<keyword evidence="1" id="KW-0732">Signal</keyword>
<gene>
    <name evidence="3" type="ORF">RHSIM_Rhsim13G0215400</name>
</gene>
<feature type="domain" description="F-box" evidence="2">
    <location>
        <begin position="133"/>
        <end position="167"/>
    </location>
</feature>
<dbReference type="OrthoDB" id="1626194at2759"/>
<organism evidence="3 4">
    <name type="scientific">Rhododendron simsii</name>
    <name type="common">Sims's rhododendron</name>
    <dbReference type="NCBI Taxonomy" id="118357"/>
    <lineage>
        <taxon>Eukaryota</taxon>
        <taxon>Viridiplantae</taxon>
        <taxon>Streptophyta</taxon>
        <taxon>Embryophyta</taxon>
        <taxon>Tracheophyta</taxon>
        <taxon>Spermatophyta</taxon>
        <taxon>Magnoliopsida</taxon>
        <taxon>eudicotyledons</taxon>
        <taxon>Gunneridae</taxon>
        <taxon>Pentapetalae</taxon>
        <taxon>asterids</taxon>
        <taxon>Ericales</taxon>
        <taxon>Ericaceae</taxon>
        <taxon>Ericoideae</taxon>
        <taxon>Rhodoreae</taxon>
        <taxon>Rhododendron</taxon>
    </lineage>
</organism>
<name>A0A834L7S5_RHOSS</name>
<evidence type="ECO:0000256" key="1">
    <source>
        <dbReference type="SAM" id="SignalP"/>
    </source>
</evidence>
<feature type="signal peptide" evidence="1">
    <location>
        <begin position="1"/>
        <end position="31"/>
    </location>
</feature>
<proteinExistence type="predicted"/>
<comment type="caution">
    <text evidence="3">The sequence shown here is derived from an EMBL/GenBank/DDBJ whole genome shotgun (WGS) entry which is preliminary data.</text>
</comment>
<evidence type="ECO:0000313" key="4">
    <source>
        <dbReference type="Proteomes" id="UP000626092"/>
    </source>
</evidence>
<dbReference type="InterPro" id="IPR036047">
    <property type="entry name" value="F-box-like_dom_sf"/>
</dbReference>
<dbReference type="Gene3D" id="1.20.1280.50">
    <property type="match status" value="1"/>
</dbReference>
<keyword evidence="4" id="KW-1185">Reference proteome</keyword>
<reference evidence="3" key="1">
    <citation type="submission" date="2019-11" db="EMBL/GenBank/DDBJ databases">
        <authorList>
            <person name="Liu Y."/>
            <person name="Hou J."/>
            <person name="Li T.-Q."/>
            <person name="Guan C.-H."/>
            <person name="Wu X."/>
            <person name="Wu H.-Z."/>
            <person name="Ling F."/>
            <person name="Zhang R."/>
            <person name="Shi X.-G."/>
            <person name="Ren J.-P."/>
            <person name="Chen E.-F."/>
            <person name="Sun J.-M."/>
        </authorList>
    </citation>
    <scope>NUCLEOTIDE SEQUENCE</scope>
    <source>
        <strain evidence="3">Adult_tree_wgs_1</strain>
        <tissue evidence="3">Leaves</tissue>
    </source>
</reference>
<evidence type="ECO:0000259" key="2">
    <source>
        <dbReference type="Pfam" id="PF12937"/>
    </source>
</evidence>
<dbReference type="Pfam" id="PF12937">
    <property type="entry name" value="F-box-like"/>
    <property type="match status" value="1"/>
</dbReference>
<sequence length="441" mass="49977">MATAASRIFAVFVSDFCHLLWSVLLLRSRYTFRCCVAEMFACTGFDWGLYGYAMEPSHQPFSVCYGSSSFLCILLQFDLVVFLAVSGVELAMSKQHHILLLEDPSMLASDMGNKIKKDTKETKKERDIENQFHRLPDDVVVNIFEKVSDVQSLCRCLVVSKRFSSLIPLVQTLSFKTNAWYYISFPRYESEGALVNGSLGEISKLFIIELLLKTLLYFLKPSLSPCLRLNASGLVFVDKLTRVRSLNLELVSDFNAHKDSAFKWGAKFTSNLKSVTFLYATSFSKLKKSKEEEIEYEITHKELLRRVNLAINCLKEAVLRLGILSPIIAKIPSLQSITITDSNNKGVKLCLSGEKLVKCMNAFDLETAIMRVGYVPVLRLPMYGYVMKRVTIVHFNLYGDDDSDAKTAMFDAFAEEQGVFFEAVVQILENHKDIVKAMFQN</sequence>
<dbReference type="SUPFAM" id="SSF81383">
    <property type="entry name" value="F-box domain"/>
    <property type="match status" value="1"/>
</dbReference>
<accession>A0A834L7S5</accession>
<dbReference type="AlphaFoldDB" id="A0A834L7S5"/>
<feature type="chain" id="PRO_5032809132" description="F-box domain-containing protein" evidence="1">
    <location>
        <begin position="32"/>
        <end position="441"/>
    </location>
</feature>
<dbReference type="InterPro" id="IPR044809">
    <property type="entry name" value="AUF1-like"/>
</dbReference>
<evidence type="ECO:0000313" key="3">
    <source>
        <dbReference type="EMBL" id="KAF7121362.1"/>
    </source>
</evidence>
<dbReference type="Proteomes" id="UP000626092">
    <property type="component" value="Unassembled WGS sequence"/>
</dbReference>
<dbReference type="PANTHER" id="PTHR31215">
    <property type="entry name" value="OS05G0510400 PROTEIN-RELATED"/>
    <property type="match status" value="1"/>
</dbReference>
<dbReference type="EMBL" id="WJXA01000013">
    <property type="protein sequence ID" value="KAF7121362.1"/>
    <property type="molecule type" value="Genomic_DNA"/>
</dbReference>
<dbReference type="InterPro" id="IPR001810">
    <property type="entry name" value="F-box_dom"/>
</dbReference>
<protein>
    <recommendedName>
        <fullName evidence="2">F-box domain-containing protein</fullName>
    </recommendedName>
</protein>